<dbReference type="Proteomes" id="UP001479436">
    <property type="component" value="Unassembled WGS sequence"/>
</dbReference>
<dbReference type="Gene3D" id="2.40.50.140">
    <property type="entry name" value="Nucleic acid-binding proteins"/>
    <property type="match status" value="1"/>
</dbReference>
<dbReference type="PIRSF" id="PIRSF036949">
    <property type="entry name" value="RPA32"/>
    <property type="match status" value="1"/>
</dbReference>
<organism evidence="8 9">
    <name type="scientific">Basidiobolus ranarum</name>
    <dbReference type="NCBI Taxonomy" id="34480"/>
    <lineage>
        <taxon>Eukaryota</taxon>
        <taxon>Fungi</taxon>
        <taxon>Fungi incertae sedis</taxon>
        <taxon>Zoopagomycota</taxon>
        <taxon>Entomophthoromycotina</taxon>
        <taxon>Basidiobolomycetes</taxon>
        <taxon>Basidiobolales</taxon>
        <taxon>Basidiobolaceae</taxon>
        <taxon>Basidiobolus</taxon>
    </lineage>
</organism>
<dbReference type="InterPro" id="IPR014646">
    <property type="entry name" value="Rfa2/RPA32"/>
</dbReference>
<dbReference type="PANTHER" id="PTHR13989:SF16">
    <property type="entry name" value="REPLICATION PROTEIN A2"/>
    <property type="match status" value="1"/>
</dbReference>
<proteinExistence type="inferred from homology"/>
<evidence type="ECO:0000313" key="8">
    <source>
        <dbReference type="EMBL" id="KAK9728803.1"/>
    </source>
</evidence>
<dbReference type="InterPro" id="IPR012340">
    <property type="entry name" value="NA-bd_OB-fold"/>
</dbReference>
<name>A0ABR2WAP2_9FUNG</name>
<gene>
    <name evidence="8" type="primary">ssb2_1</name>
    <name evidence="8" type="ORF">K7432_000768</name>
</gene>
<keyword evidence="9" id="KW-1185">Reference proteome</keyword>
<evidence type="ECO:0000256" key="2">
    <source>
        <dbReference type="ARBA" id="ARBA00007815"/>
    </source>
</evidence>
<dbReference type="PANTHER" id="PTHR13989">
    <property type="entry name" value="REPLICATION PROTEIN A-RELATED"/>
    <property type="match status" value="1"/>
</dbReference>
<comment type="subcellular location">
    <subcellularLocation>
        <location evidence="1">Nucleus</location>
    </subcellularLocation>
</comment>
<dbReference type="InterPro" id="IPR036388">
    <property type="entry name" value="WH-like_DNA-bd_sf"/>
</dbReference>
<protein>
    <submittedName>
        <fullName evidence="8">Replication factor A protein 2</fullName>
    </submittedName>
</protein>
<feature type="region of interest" description="Disordered" evidence="6">
    <location>
        <begin position="1"/>
        <end position="37"/>
    </location>
</feature>
<dbReference type="Gene3D" id="1.10.10.10">
    <property type="entry name" value="Winged helix-like DNA-binding domain superfamily/Winged helix DNA-binding domain"/>
    <property type="match status" value="1"/>
</dbReference>
<feature type="region of interest" description="Disordered" evidence="6">
    <location>
        <begin position="173"/>
        <end position="199"/>
    </location>
</feature>
<dbReference type="InterPro" id="IPR040260">
    <property type="entry name" value="RFA2-like"/>
</dbReference>
<keyword evidence="4" id="KW-0238">DNA-binding</keyword>
<dbReference type="SUPFAM" id="SSF46785">
    <property type="entry name" value="Winged helix' DNA-binding domain"/>
    <property type="match status" value="1"/>
</dbReference>
<evidence type="ECO:0000313" key="9">
    <source>
        <dbReference type="Proteomes" id="UP001479436"/>
    </source>
</evidence>
<dbReference type="SUPFAM" id="SSF50249">
    <property type="entry name" value="Nucleic acid-binding proteins"/>
    <property type="match status" value="1"/>
</dbReference>
<dbReference type="InterPro" id="IPR014892">
    <property type="entry name" value="RPA_C"/>
</dbReference>
<evidence type="ECO:0000256" key="1">
    <source>
        <dbReference type="ARBA" id="ARBA00004123"/>
    </source>
</evidence>
<evidence type="ECO:0000259" key="7">
    <source>
        <dbReference type="Pfam" id="PF08784"/>
    </source>
</evidence>
<reference evidence="8 9" key="1">
    <citation type="submission" date="2023-04" db="EMBL/GenBank/DDBJ databases">
        <title>Genome of Basidiobolus ranarum AG-B5.</title>
        <authorList>
            <person name="Stajich J.E."/>
            <person name="Carter-House D."/>
            <person name="Gryganskyi A."/>
        </authorList>
    </citation>
    <scope>NUCLEOTIDE SEQUENCE [LARGE SCALE GENOMIC DNA]</scope>
    <source>
        <strain evidence="8 9">AG-B5</strain>
    </source>
</reference>
<evidence type="ECO:0000256" key="6">
    <source>
        <dbReference type="SAM" id="MobiDB-lite"/>
    </source>
</evidence>
<evidence type="ECO:0000256" key="4">
    <source>
        <dbReference type="ARBA" id="ARBA00023125"/>
    </source>
</evidence>
<keyword evidence="3" id="KW-0235">DNA replication</keyword>
<feature type="domain" description="Replication protein A C-terminal" evidence="7">
    <location>
        <begin position="165"/>
        <end position="269"/>
    </location>
</feature>
<accession>A0ABR2WAP2</accession>
<feature type="compositionally biased region" description="Gly residues" evidence="6">
    <location>
        <begin position="7"/>
        <end position="16"/>
    </location>
</feature>
<sequence>MQYENGYEGGGGGGGFLSSPFGESAATPTGTKRGGAAAQNLTPVTIKQLIEATQIHADAPFKVDEHELSQITFIGIIRRHSEQSTNVSYMVEDGTGSIDVRTWLEADDNEFQQQKRAQLVEGIYVRVVGQFKQFANKRHVVAFSMRPIDDFNEITHHLLEAVYVHLFRTRNPSTKQEGDQTNFSGDPFNPTGQYGNQLYRQPETTYGNEFKPEHKAIIHTIKSFPDTNEGVHIETIAQKLSNQFGRQDISQAIEWLVGEGHLYSTIDDDHVKCTD</sequence>
<keyword evidence="5" id="KW-0539">Nucleus</keyword>
<dbReference type="CDD" id="cd04478">
    <property type="entry name" value="RPA2_DBD_D"/>
    <property type="match status" value="1"/>
</dbReference>
<evidence type="ECO:0000256" key="5">
    <source>
        <dbReference type="ARBA" id="ARBA00023242"/>
    </source>
</evidence>
<dbReference type="Pfam" id="PF08784">
    <property type="entry name" value="RPA_C"/>
    <property type="match status" value="1"/>
</dbReference>
<dbReference type="InterPro" id="IPR036390">
    <property type="entry name" value="WH_DNA-bd_sf"/>
</dbReference>
<dbReference type="EMBL" id="JASJQH010006890">
    <property type="protein sequence ID" value="KAK9728803.1"/>
    <property type="molecule type" value="Genomic_DNA"/>
</dbReference>
<comment type="similarity">
    <text evidence="2">Belongs to the replication factor A protein 2 family.</text>
</comment>
<evidence type="ECO:0000256" key="3">
    <source>
        <dbReference type="ARBA" id="ARBA00022705"/>
    </source>
</evidence>
<comment type="caution">
    <text evidence="8">The sequence shown here is derived from an EMBL/GenBank/DDBJ whole genome shotgun (WGS) entry which is preliminary data.</text>
</comment>